<dbReference type="AlphaFoldDB" id="A0A521DBL7"/>
<dbReference type="OrthoDB" id="5187906at2"/>
<proteinExistence type="predicted"/>
<keyword evidence="1" id="KW-0175">Coiled coil</keyword>
<dbReference type="EMBL" id="FXTN01000005">
    <property type="protein sequence ID" value="SMO68988.1"/>
    <property type="molecule type" value="Genomic_DNA"/>
</dbReference>
<evidence type="ECO:0000256" key="1">
    <source>
        <dbReference type="SAM" id="Coils"/>
    </source>
</evidence>
<name>A0A521DBL7_9SPHI</name>
<evidence type="ECO:0000313" key="2">
    <source>
        <dbReference type="EMBL" id="SMO68988.1"/>
    </source>
</evidence>
<dbReference type="RefSeq" id="WP_142528298.1">
    <property type="nucleotide sequence ID" value="NZ_CBCSJO010000005.1"/>
</dbReference>
<evidence type="ECO:0000313" key="3">
    <source>
        <dbReference type="Proteomes" id="UP000320300"/>
    </source>
</evidence>
<reference evidence="2 3" key="1">
    <citation type="submission" date="2017-05" db="EMBL/GenBank/DDBJ databases">
        <authorList>
            <person name="Varghese N."/>
            <person name="Submissions S."/>
        </authorList>
    </citation>
    <scope>NUCLEOTIDE SEQUENCE [LARGE SCALE GENOMIC DNA]</scope>
    <source>
        <strain evidence="2 3">DSM 19036</strain>
    </source>
</reference>
<dbReference type="Proteomes" id="UP000320300">
    <property type="component" value="Unassembled WGS sequence"/>
</dbReference>
<keyword evidence="3" id="KW-1185">Reference proteome</keyword>
<evidence type="ECO:0008006" key="4">
    <source>
        <dbReference type="Google" id="ProtNLM"/>
    </source>
</evidence>
<feature type="coiled-coil region" evidence="1">
    <location>
        <begin position="29"/>
        <end position="60"/>
    </location>
</feature>
<accession>A0A521DBL7</accession>
<organism evidence="2 3">
    <name type="scientific">Pedobacter westerhofensis</name>
    <dbReference type="NCBI Taxonomy" id="425512"/>
    <lineage>
        <taxon>Bacteria</taxon>
        <taxon>Pseudomonadati</taxon>
        <taxon>Bacteroidota</taxon>
        <taxon>Sphingobacteriia</taxon>
        <taxon>Sphingobacteriales</taxon>
        <taxon>Sphingobacteriaceae</taxon>
        <taxon>Pedobacter</taxon>
    </lineage>
</organism>
<protein>
    <recommendedName>
        <fullName evidence="4">DUF2116 family Zn-ribbon domain-containing protein</fullName>
    </recommendedName>
</protein>
<gene>
    <name evidence="2" type="ORF">SAMN06265348_105168</name>
</gene>
<sequence length="119" mass="13592">MGNCLDCGKKLSGRLDKKFCDDYCRGHYNNELNKNKNTALKEINSILKKNAAILQKLEEKGVTKLTQQMLIVAGFDFNFFTHQLSGQAGEVYNCCYNYGYCFVTENELVLKVIGDRNKF</sequence>